<dbReference type="InterPro" id="IPR052197">
    <property type="entry name" value="ComplexI_49kDa-like"/>
</dbReference>
<dbReference type="InterPro" id="IPR029014">
    <property type="entry name" value="NiFe-Hase_large"/>
</dbReference>
<reference evidence="4" key="1">
    <citation type="journal article" date="2022" name="Nat. Microbiol.">
        <title>Unique mobile elements and scalable gene flow at the prokaryote-eukaryote boundary revealed by circularized Asgard archaea genomes.</title>
        <authorList>
            <person name="Wu F."/>
            <person name="Speth D.R."/>
            <person name="Philosof A."/>
            <person name="Cremiere A."/>
            <person name="Narayanan A."/>
            <person name="Barco R.A."/>
            <person name="Connon S.A."/>
            <person name="Amend J.P."/>
            <person name="Antoshechkin I.A."/>
            <person name="Orphan V.J."/>
        </authorList>
    </citation>
    <scope>NUCLEOTIDE SEQUENCE</scope>
    <source>
        <strain evidence="4">PR6</strain>
    </source>
</reference>
<keyword evidence="1" id="KW-0560">Oxidoreductase</keyword>
<feature type="domain" description="NADH-quinone oxidoreductase subunit D" evidence="3">
    <location>
        <begin position="310"/>
        <end position="385"/>
    </location>
</feature>
<dbReference type="GO" id="GO:0048038">
    <property type="term" value="F:quinone binding"/>
    <property type="evidence" value="ECO:0007669"/>
    <property type="project" value="InterPro"/>
</dbReference>
<comment type="cofactor">
    <cofactor evidence="2">
        <name>Fe cation</name>
        <dbReference type="ChEBI" id="CHEBI:24875"/>
    </cofactor>
</comment>
<feature type="binding site" evidence="2">
    <location>
        <position position="66"/>
    </location>
    <ligand>
        <name>Mg(2+)</name>
        <dbReference type="ChEBI" id="CHEBI:18420"/>
    </ligand>
</feature>
<feature type="binding site" evidence="2">
    <location>
        <position position="88"/>
    </location>
    <ligand>
        <name>Ni(2+)</name>
        <dbReference type="ChEBI" id="CHEBI:49786"/>
    </ligand>
</feature>
<name>A0A9Y1BPL9_9ARCH</name>
<feature type="binding site" evidence="2">
    <location>
        <position position="382"/>
    </location>
    <ligand>
        <name>Fe cation</name>
        <dbReference type="ChEBI" id="CHEBI:24875"/>
    </ligand>
</feature>
<dbReference type="PANTHER" id="PTHR43485:SF1">
    <property type="entry name" value="FORMATE HYDROGENLYASE SUBUNIT 5-RELATED"/>
    <property type="match status" value="1"/>
</dbReference>
<protein>
    <submittedName>
        <fullName evidence="4">Nickel-dependent hydrogenase large subunit</fullName>
    </submittedName>
</protein>
<evidence type="ECO:0000256" key="2">
    <source>
        <dbReference type="PIRSR" id="PIRSR601501-1"/>
    </source>
</evidence>
<dbReference type="Gene3D" id="1.10.645.10">
    <property type="entry name" value="Cytochrome-c3 Hydrogenase, chain B"/>
    <property type="match status" value="1"/>
</dbReference>
<dbReference type="Pfam" id="PF00346">
    <property type="entry name" value="Complex1_49kDa"/>
    <property type="match status" value="2"/>
</dbReference>
<dbReference type="PROSITE" id="PS00507">
    <property type="entry name" value="NI_HGENASE_L_1"/>
    <property type="match status" value="1"/>
</dbReference>
<feature type="binding site" evidence="2">
    <location>
        <position position="379"/>
    </location>
    <ligand>
        <name>Ni(2+)</name>
        <dbReference type="ChEBI" id="CHEBI:49786"/>
    </ligand>
</feature>
<feature type="binding site" evidence="2">
    <location>
        <position position="346"/>
    </location>
    <ligand>
        <name>Mg(2+)</name>
        <dbReference type="ChEBI" id="CHEBI:18420"/>
    </ligand>
</feature>
<feature type="binding site" evidence="2">
    <location>
        <position position="85"/>
    </location>
    <ligand>
        <name>Ni(2+)</name>
        <dbReference type="ChEBI" id="CHEBI:49786"/>
    </ligand>
</feature>
<dbReference type="AlphaFoldDB" id="A0A9Y1BPL9"/>
<accession>A0A9Y1BPL9</accession>
<dbReference type="GO" id="GO:0016651">
    <property type="term" value="F:oxidoreductase activity, acting on NAD(P)H"/>
    <property type="evidence" value="ECO:0007669"/>
    <property type="project" value="InterPro"/>
</dbReference>
<evidence type="ECO:0000313" key="4">
    <source>
        <dbReference type="EMBL" id="UJG42878.1"/>
    </source>
</evidence>
<dbReference type="GO" id="GO:0016151">
    <property type="term" value="F:nickel cation binding"/>
    <property type="evidence" value="ECO:0007669"/>
    <property type="project" value="InterPro"/>
</dbReference>
<dbReference type="PANTHER" id="PTHR43485">
    <property type="entry name" value="HYDROGENASE-4 COMPONENT G"/>
    <property type="match status" value="1"/>
</dbReference>
<feature type="binding site" evidence="2">
    <location>
        <position position="88"/>
    </location>
    <ligand>
        <name>Fe cation</name>
        <dbReference type="ChEBI" id="CHEBI:24875"/>
    </ligand>
</feature>
<dbReference type="Pfam" id="PF00374">
    <property type="entry name" value="NiFeSe_Hases"/>
    <property type="match status" value="1"/>
</dbReference>
<dbReference type="InterPro" id="IPR001501">
    <property type="entry name" value="Ni-dep_hyd_lsu"/>
</dbReference>
<evidence type="ECO:0000259" key="3">
    <source>
        <dbReference type="Pfam" id="PF00346"/>
    </source>
</evidence>
<keyword evidence="2" id="KW-0408">Iron</keyword>
<dbReference type="GO" id="GO:0051287">
    <property type="term" value="F:NAD binding"/>
    <property type="evidence" value="ECO:0007669"/>
    <property type="project" value="InterPro"/>
</dbReference>
<keyword evidence="2" id="KW-0533">Nickel</keyword>
<keyword evidence="2" id="KW-0460">Magnesium</keyword>
<feature type="domain" description="NADH-quinone oxidoreductase subunit D" evidence="3">
    <location>
        <begin position="140"/>
        <end position="301"/>
    </location>
</feature>
<evidence type="ECO:0000256" key="1">
    <source>
        <dbReference type="ARBA" id="ARBA00023002"/>
    </source>
</evidence>
<dbReference type="InterPro" id="IPR001135">
    <property type="entry name" value="NADH_Q_OxRdtase_suD"/>
</dbReference>
<dbReference type="EMBL" id="CP084167">
    <property type="protein sequence ID" value="UJG42878.1"/>
    <property type="molecule type" value="Genomic_DNA"/>
</dbReference>
<keyword evidence="2" id="KW-0479">Metal-binding</keyword>
<proteinExistence type="predicted"/>
<gene>
    <name evidence="4" type="ORF">K9W46_10915</name>
</gene>
<organism evidence="4">
    <name type="scientific">Candidatus Heimdallarchaeum endolithica</name>
    <dbReference type="NCBI Taxonomy" id="2876572"/>
    <lineage>
        <taxon>Archaea</taxon>
        <taxon>Promethearchaeati</taxon>
        <taxon>Candidatus Heimdallarchaeota</taxon>
        <taxon>Candidatus Heimdallarchaeia (ex Rinke et al. 2021) (nom. nud.)</taxon>
        <taxon>Candidatus Heimdallarchaeales</taxon>
        <taxon>Candidatus Heimdallarchaeaceae</taxon>
        <taxon>Candidatus Heimdallarchaeum</taxon>
    </lineage>
</organism>
<comment type="cofactor">
    <cofactor evidence="2">
        <name>Ni(2+)</name>
        <dbReference type="ChEBI" id="CHEBI:49786"/>
    </cofactor>
</comment>
<dbReference type="GO" id="GO:0008901">
    <property type="term" value="F:ferredoxin hydrogenase activity"/>
    <property type="evidence" value="ECO:0007669"/>
    <property type="project" value="InterPro"/>
</dbReference>
<dbReference type="Proteomes" id="UP001200513">
    <property type="component" value="Chromosome"/>
</dbReference>
<sequence length="419" mass="48418">MAEIYRSRFRADPYGDKDAPPDSDYRIFIGPQHPWAEEPAHFIIHLKGERVVEADIRIGFNLRGLEKAMEARTWRQNTLLVPRACGICSAVHQNVYVRLVERLAGVENDISERARLIRMFSLEAERIHSHILWYGILAHDSGFDTLLHISWRDREIIMDIVEDISGNRVNPALMMIGGVKRDIPKEKIERTRPKIDHLIKQVEYHRKVFTEEASIRNRLENVGILTKEEAKKITPNGPTARGSGIPFDVRKSYPYELYDELDWKPIYYPEGDVLALTLVRIDETLESLYMLKQILDKLETAEGELLQRVKTKVPEGQYMTRAEAPRGEDIHFGMSNGSDKPERYKIRAPSLGNIDATLKRMDGEYIADVPVILRSYDPCFSCTNRIMIINKTTGEKKVMFQDEFAKRAIKAKKYNRSIF</sequence>
<dbReference type="SUPFAM" id="SSF56762">
    <property type="entry name" value="HydB/Nqo4-like"/>
    <property type="match status" value="1"/>
</dbReference>
<dbReference type="InterPro" id="IPR018194">
    <property type="entry name" value="Ni-dep_hyd_lsu_Ni_BS"/>
</dbReference>